<proteinExistence type="predicted"/>
<dbReference type="CDD" id="cd02440">
    <property type="entry name" value="AdoMet_MTases"/>
    <property type="match status" value="1"/>
</dbReference>
<feature type="domain" description="Methyltransferase type 12" evidence="1">
    <location>
        <begin position="318"/>
        <end position="411"/>
    </location>
</feature>
<dbReference type="InterPro" id="IPR013217">
    <property type="entry name" value="Methyltransf_12"/>
</dbReference>
<dbReference type="Gene3D" id="3.40.50.150">
    <property type="entry name" value="Vaccinia Virus protein VP39"/>
    <property type="match status" value="1"/>
</dbReference>
<dbReference type="InterPro" id="IPR029063">
    <property type="entry name" value="SAM-dependent_MTases_sf"/>
</dbReference>
<organism evidence="2">
    <name type="scientific">Odontella aurita</name>
    <dbReference type="NCBI Taxonomy" id="265563"/>
    <lineage>
        <taxon>Eukaryota</taxon>
        <taxon>Sar</taxon>
        <taxon>Stramenopiles</taxon>
        <taxon>Ochrophyta</taxon>
        <taxon>Bacillariophyta</taxon>
        <taxon>Mediophyceae</taxon>
        <taxon>Biddulphiophycidae</taxon>
        <taxon>Eupodiscales</taxon>
        <taxon>Odontellaceae</taxon>
        <taxon>Odontella</taxon>
    </lineage>
</organism>
<evidence type="ECO:0000313" key="2">
    <source>
        <dbReference type="EMBL" id="CAE2199259.1"/>
    </source>
</evidence>
<dbReference type="EMBL" id="HBKQ01000028">
    <property type="protein sequence ID" value="CAE2199259.1"/>
    <property type="molecule type" value="Transcribed_RNA"/>
</dbReference>
<accession>A0A7S4HHC3</accession>
<dbReference type="AlphaFoldDB" id="A0A7S4HHC3"/>
<evidence type="ECO:0000259" key="1">
    <source>
        <dbReference type="Pfam" id="PF08242"/>
    </source>
</evidence>
<gene>
    <name evidence="2" type="ORF">OAUR00152_LOCUS18</name>
</gene>
<dbReference type="SUPFAM" id="SSF53335">
    <property type="entry name" value="S-adenosyl-L-methionine-dependent methyltransferases"/>
    <property type="match status" value="1"/>
</dbReference>
<protein>
    <recommendedName>
        <fullName evidence="1">Methyltransferase type 12 domain-containing protein</fullName>
    </recommendedName>
</protein>
<dbReference type="Pfam" id="PF08242">
    <property type="entry name" value="Methyltransf_12"/>
    <property type="match status" value="1"/>
</dbReference>
<name>A0A7S4HHC3_9STRA</name>
<reference evidence="2" key="1">
    <citation type="submission" date="2021-01" db="EMBL/GenBank/DDBJ databases">
        <authorList>
            <person name="Corre E."/>
            <person name="Pelletier E."/>
            <person name="Niang G."/>
            <person name="Scheremetjew M."/>
            <person name="Finn R."/>
            <person name="Kale V."/>
            <person name="Holt S."/>
            <person name="Cochrane G."/>
            <person name="Meng A."/>
            <person name="Brown T."/>
            <person name="Cohen L."/>
        </authorList>
    </citation>
    <scope>NUCLEOTIDE SEQUENCE</scope>
    <source>
        <strain evidence="2">Isolate 1302-5</strain>
    </source>
</reference>
<sequence length="484" mass="54263">MAKLSCALVDQAKASNDVKESEGLRQEALLWAEKAVETAPGKPFGHMALSVASSCHNKRMQALRKATDLSCGCHHNAKDITEKSDVASTYPSISSGTLLILVRLLVEPREEEARSLRCMSATNGNYIAKASPKHPLRRELDRSEKDLYDRIRHASVCLARSTILETRGVEGRHREEMEVLSNVSNGFGWTQYRLGVFFRKMQPEEVYRPQSQFHFRIAVKSLHENSALSKKAQFWLATFGVDDVLNDGNETSDEKTMVNIDRCPEEYVVSLYSTFARKFDDLLVNKLNYRTPQLLRELVDSSVISLQRRRVWAERGADLGCGTGLSGVAFRNCISELTGVDLSPEMIEKARDRGCYNNLVVGDVESILHGATPSPSIAPRFEIIFACDVFVYIGDLRSVFASVRQSLSLDGGIFAFSTELLEEDASAKKYVLHPCARFSHKRSYICELAREFDFKCNAIEVKTIRKNQGKDVKGILAVMSIQEE</sequence>